<feature type="region of interest" description="Disordered" evidence="6">
    <location>
        <begin position="340"/>
        <end position="361"/>
    </location>
</feature>
<keyword evidence="2 7" id="KW-0812">Transmembrane</keyword>
<evidence type="ECO:0000256" key="1">
    <source>
        <dbReference type="ARBA" id="ARBA00004141"/>
    </source>
</evidence>
<comment type="caution">
    <text evidence="9">The sequence shown here is derived from an EMBL/GenBank/DDBJ whole genome shotgun (WGS) entry which is preliminary data.</text>
</comment>
<accession>A0AAV9X273</accession>
<dbReference type="InterPro" id="IPR052337">
    <property type="entry name" value="SAT4-like"/>
</dbReference>
<dbReference type="AlphaFoldDB" id="A0AAV9X273"/>
<keyword evidence="4 7" id="KW-0472">Membrane</keyword>
<feature type="transmembrane region" description="Helical" evidence="7">
    <location>
        <begin position="152"/>
        <end position="173"/>
    </location>
</feature>
<keyword evidence="3 7" id="KW-1133">Transmembrane helix</keyword>
<dbReference type="InterPro" id="IPR049326">
    <property type="entry name" value="Rhodopsin_dom_fungi"/>
</dbReference>
<evidence type="ECO:0000313" key="9">
    <source>
        <dbReference type="EMBL" id="KAK6532066.1"/>
    </source>
</evidence>
<dbReference type="PANTHER" id="PTHR33048:SF47">
    <property type="entry name" value="INTEGRAL MEMBRANE PROTEIN-RELATED"/>
    <property type="match status" value="1"/>
</dbReference>
<reference evidence="9 10" key="1">
    <citation type="submission" date="2019-10" db="EMBL/GenBank/DDBJ databases">
        <authorList>
            <person name="Palmer J.M."/>
        </authorList>
    </citation>
    <scope>NUCLEOTIDE SEQUENCE [LARGE SCALE GENOMIC DNA]</scope>
    <source>
        <strain evidence="9 10">TWF694</strain>
    </source>
</reference>
<evidence type="ECO:0000259" key="8">
    <source>
        <dbReference type="Pfam" id="PF20684"/>
    </source>
</evidence>
<feature type="transmembrane region" description="Helical" evidence="7">
    <location>
        <begin position="118"/>
        <end position="140"/>
    </location>
</feature>
<proteinExistence type="inferred from homology"/>
<feature type="domain" description="Rhodopsin" evidence="8">
    <location>
        <begin position="37"/>
        <end position="215"/>
    </location>
</feature>
<protein>
    <recommendedName>
        <fullName evidence="8">Rhodopsin domain-containing protein</fullName>
    </recommendedName>
</protein>
<organism evidence="9 10">
    <name type="scientific">Orbilia ellipsospora</name>
    <dbReference type="NCBI Taxonomy" id="2528407"/>
    <lineage>
        <taxon>Eukaryota</taxon>
        <taxon>Fungi</taxon>
        <taxon>Dikarya</taxon>
        <taxon>Ascomycota</taxon>
        <taxon>Pezizomycotina</taxon>
        <taxon>Orbiliomycetes</taxon>
        <taxon>Orbiliales</taxon>
        <taxon>Orbiliaceae</taxon>
        <taxon>Orbilia</taxon>
    </lineage>
</organism>
<gene>
    <name evidence="9" type="ORF">TWF694_003228</name>
</gene>
<comment type="subcellular location">
    <subcellularLocation>
        <location evidence="1">Membrane</location>
        <topology evidence="1">Multi-pass membrane protein</topology>
    </subcellularLocation>
</comment>
<dbReference type="Pfam" id="PF20684">
    <property type="entry name" value="Fung_rhodopsin"/>
    <property type="match status" value="1"/>
</dbReference>
<evidence type="ECO:0000313" key="10">
    <source>
        <dbReference type="Proteomes" id="UP001365542"/>
    </source>
</evidence>
<name>A0AAV9X273_9PEZI</name>
<evidence type="ECO:0000256" key="5">
    <source>
        <dbReference type="ARBA" id="ARBA00038359"/>
    </source>
</evidence>
<evidence type="ECO:0000256" key="7">
    <source>
        <dbReference type="SAM" id="Phobius"/>
    </source>
</evidence>
<evidence type="ECO:0000256" key="3">
    <source>
        <dbReference type="ARBA" id="ARBA00022989"/>
    </source>
</evidence>
<feature type="transmembrane region" description="Helical" evidence="7">
    <location>
        <begin position="67"/>
        <end position="86"/>
    </location>
</feature>
<sequence>MAYDIRFTVLHATGVHTGCLKSLSLLIQVAKFDAIGLPFFSFSLQSIRTSILAFYLRLSVDPTFRKIVWFTIAATWIIAIILFFLAELQCMPPSAQWDPEVIFHNAYDDYCLNRWAIAWAWCVCSIISDCWVLILPIKMLLGLRVGRKQKAIVLLVFGLGFLACVASIVRIPATRILNTSPDPLWDAYIVGVTSTVEWTLAIMAASAPALKPLVTKVFPRLETFTSRGTRASRTDPSTLETGTTKFTNSYVAESDVRNDGEQQANGRINEMGLAPQMPPGRQFGWRRILNFFRGREKIIGENPGEIPAAEVSQKSTANVGFWGARRRTLDMTNNDFCVDTNHTHELPPPPTRASRKDSIFA</sequence>
<dbReference type="EMBL" id="JAVHJO010000012">
    <property type="protein sequence ID" value="KAK6532066.1"/>
    <property type="molecule type" value="Genomic_DNA"/>
</dbReference>
<dbReference type="GO" id="GO:0016020">
    <property type="term" value="C:membrane"/>
    <property type="evidence" value="ECO:0007669"/>
    <property type="project" value="UniProtKB-SubCell"/>
</dbReference>
<keyword evidence="10" id="KW-1185">Reference proteome</keyword>
<dbReference type="PANTHER" id="PTHR33048">
    <property type="entry name" value="PTH11-LIKE INTEGRAL MEMBRANE PROTEIN (AFU_ORTHOLOGUE AFUA_5G11245)"/>
    <property type="match status" value="1"/>
</dbReference>
<dbReference type="Proteomes" id="UP001365542">
    <property type="component" value="Unassembled WGS sequence"/>
</dbReference>
<feature type="transmembrane region" description="Helical" evidence="7">
    <location>
        <begin position="185"/>
        <end position="210"/>
    </location>
</feature>
<evidence type="ECO:0000256" key="4">
    <source>
        <dbReference type="ARBA" id="ARBA00023136"/>
    </source>
</evidence>
<comment type="similarity">
    <text evidence="5">Belongs to the SAT4 family.</text>
</comment>
<evidence type="ECO:0000256" key="2">
    <source>
        <dbReference type="ARBA" id="ARBA00022692"/>
    </source>
</evidence>
<evidence type="ECO:0000256" key="6">
    <source>
        <dbReference type="SAM" id="MobiDB-lite"/>
    </source>
</evidence>